<sequence>MRPASEEGDGDVCEREISLCDPVCGAGVLTLPFALAVHDAFACAFGRAGLLVSVSDGGFGRRGGWDGTVWFVFGVFAFLNVVVSAGLTKLAYKKMMRRHSRYALFLSGVAACAAVAWIFKLLLGSAALGGLSGEAVSEYAFAVWLVSMLTLPKRLTRAPVQPVVFHRKNRTERKCRLKPDTRFQTACFSANITPEYGQEADMERKERLRAGIAAMGPDISETAQDRLLAYVDLLKSGTKPTI</sequence>
<feature type="transmembrane region" description="Helical" evidence="1">
    <location>
        <begin position="69"/>
        <end position="90"/>
    </location>
</feature>
<keyword evidence="1" id="KW-1133">Transmembrane helix</keyword>
<dbReference type="EMBL" id="UGRI01000002">
    <property type="protein sequence ID" value="SUB32183.1"/>
    <property type="molecule type" value="Genomic_DNA"/>
</dbReference>
<evidence type="ECO:0000256" key="1">
    <source>
        <dbReference type="SAM" id="Phobius"/>
    </source>
</evidence>
<gene>
    <name evidence="2" type="ORF">NCTC11421_03614</name>
</gene>
<organism evidence="2">
    <name type="scientific">Neisseria gonorrhoeae</name>
    <dbReference type="NCBI Taxonomy" id="485"/>
    <lineage>
        <taxon>Bacteria</taxon>
        <taxon>Pseudomonadati</taxon>
        <taxon>Pseudomonadota</taxon>
        <taxon>Betaproteobacteria</taxon>
        <taxon>Neisseriales</taxon>
        <taxon>Neisseriaceae</taxon>
        <taxon>Neisseria</taxon>
    </lineage>
</organism>
<reference evidence="2" key="1">
    <citation type="submission" date="2018-06" db="EMBL/GenBank/DDBJ databases">
        <authorList>
            <consortium name="Pathogen Informatics"/>
            <person name="Doyle S."/>
        </authorList>
    </citation>
    <scope>NUCLEOTIDE SEQUENCE [LARGE SCALE GENOMIC DNA]</scope>
    <source>
        <strain evidence="2">NCTC11421</strain>
    </source>
</reference>
<evidence type="ECO:0000313" key="2">
    <source>
        <dbReference type="EMBL" id="SUB32183.1"/>
    </source>
</evidence>
<dbReference type="AlphaFoldDB" id="A0A379B0N7"/>
<name>A0A379B0N7_NEIGO</name>
<feature type="transmembrane region" description="Helical" evidence="1">
    <location>
        <begin position="102"/>
        <end position="123"/>
    </location>
</feature>
<keyword evidence="1" id="KW-0812">Transmembrane</keyword>
<accession>A0A379B0N7</accession>
<protein>
    <submittedName>
        <fullName evidence="2">Integral membrane protein</fullName>
    </submittedName>
</protein>
<proteinExistence type="predicted"/>
<keyword evidence="1" id="KW-0472">Membrane</keyword>